<dbReference type="Proteomes" id="UP000178651">
    <property type="component" value="Unassembled WGS sequence"/>
</dbReference>
<dbReference type="GO" id="GO:0070006">
    <property type="term" value="F:metalloaminopeptidase activity"/>
    <property type="evidence" value="ECO:0007669"/>
    <property type="project" value="TreeGrafter"/>
</dbReference>
<dbReference type="InterPro" id="IPR050344">
    <property type="entry name" value="Peptidase_M1_aminopeptidases"/>
</dbReference>
<sequence length="838" mass="96110">MSIHPNLEEASFKGEESVTFRLDRAVNKIVLHADELVVSSASVKIKNKSFATKRISYDKKSETVIFLFGQNLPKGKGKLTLSFTGILNDKMTGFYRSRYKVNGEEHLMATTQFEATHARQAFPCIDEPAAKAVFDITLIIPKEHTAISNTIPSVVSEHESGHQIVEFESTPKMSTYLAAFIVGKFEWIEKKTSKGTLVRVFVTPGKKKQAEFALDVGAKVLAFYEDYFGIKYPLPVLDMIAIPDFSSGAMENWGAVTYRETALLFDTDKSSTATKQRVALVIAHELAHQWFGNLVTMEWWTHLWLNEGFASYIEYLALDKIFPKWDIWTQFVYSDLSQAMSLDSLKNTHAIEVEVHHPSEIGEIFDAVSYSKGASVIRMIADYLGEKDFRDGLRHYLKKHQYGNASTKDLWLALEHVSDKPVRSIMDNWTSKPGFPVVIIENDRQKIRLTQSRFFSSSIAKKSSKDKTIWKVPINIKRESKNRNQEFLLDKKSKSIDLSLKAGEWIYFNSGSSGMYRLNYPEVMLRNLEEAVKRKSIPARDRFSIQDDAFALSESGEFFTVPCLELARSYKNEDDYTVWASLISNLETVKDLTSGASYPTLYSAYMRDILSVIATKVGWEAKRNESHTTPMLRSLVLSVLGYSGDRQTIKRARELFEALKKGKSLNPDLKGVVYGLVARNGGVKEYEWFLRRHEEESLQEEKNRLLFVLACFENKKLIKRALEYSFSERVRPQDTYGVFSYAWGNRFGRDIVWEFTKSHWDEILKRYGKGGHMLPRFIQPAGFFASNKKAEEVRRFFRVHKAPGAERAVEQAIEKIYSNAAWLKRDKRKIINWLRSNS</sequence>
<dbReference type="Pfam" id="PF11838">
    <property type="entry name" value="ERAP1_C"/>
    <property type="match status" value="1"/>
</dbReference>
<evidence type="ECO:0000313" key="16">
    <source>
        <dbReference type="EMBL" id="OGY58037.1"/>
    </source>
</evidence>
<evidence type="ECO:0000256" key="10">
    <source>
        <dbReference type="PIRSR" id="PIRSR634016-3"/>
    </source>
</evidence>
<dbReference type="FunFam" id="1.10.390.10:FF:000001">
    <property type="entry name" value="Aminopeptidase"/>
    <property type="match status" value="1"/>
</dbReference>
<evidence type="ECO:0000256" key="9">
    <source>
        <dbReference type="PIRSR" id="PIRSR634016-1"/>
    </source>
</evidence>
<evidence type="ECO:0000259" key="14">
    <source>
        <dbReference type="Pfam" id="PF11838"/>
    </source>
</evidence>
<dbReference type="Pfam" id="PF01433">
    <property type="entry name" value="Peptidase_M1"/>
    <property type="match status" value="1"/>
</dbReference>
<dbReference type="Pfam" id="PF17900">
    <property type="entry name" value="Peptidase_M1_N"/>
    <property type="match status" value="1"/>
</dbReference>
<reference evidence="16 17" key="1">
    <citation type="journal article" date="2016" name="Nat. Commun.">
        <title>Thousands of microbial genomes shed light on interconnected biogeochemical processes in an aquifer system.</title>
        <authorList>
            <person name="Anantharaman K."/>
            <person name="Brown C.T."/>
            <person name="Hug L.A."/>
            <person name="Sharon I."/>
            <person name="Castelle C.J."/>
            <person name="Probst A.J."/>
            <person name="Thomas B.C."/>
            <person name="Singh A."/>
            <person name="Wilkins M.J."/>
            <person name="Karaoz U."/>
            <person name="Brodie E.L."/>
            <person name="Williams K.H."/>
            <person name="Hubbard S.S."/>
            <person name="Banfield J.F."/>
        </authorList>
    </citation>
    <scope>NUCLEOTIDE SEQUENCE [LARGE SCALE GENOMIC DNA]</scope>
</reference>
<keyword evidence="4 12" id="KW-0645">Protease</keyword>
<evidence type="ECO:0000256" key="7">
    <source>
        <dbReference type="ARBA" id="ARBA00022833"/>
    </source>
</evidence>
<comment type="similarity">
    <text evidence="2 12">Belongs to the peptidase M1 family.</text>
</comment>
<dbReference type="GO" id="GO:0016020">
    <property type="term" value="C:membrane"/>
    <property type="evidence" value="ECO:0007669"/>
    <property type="project" value="TreeGrafter"/>
</dbReference>
<keyword evidence="8 12" id="KW-0482">Metalloprotease</keyword>
<dbReference type="SUPFAM" id="SSF55486">
    <property type="entry name" value="Metalloproteases ('zincins'), catalytic domain"/>
    <property type="match status" value="1"/>
</dbReference>
<accession>A0A1G1Z2Y8</accession>
<feature type="binding site" evidence="10">
    <location>
        <position position="284"/>
    </location>
    <ligand>
        <name>Zn(2+)</name>
        <dbReference type="ChEBI" id="CHEBI:29105"/>
        <note>catalytic</note>
    </ligand>
</feature>
<dbReference type="FunFam" id="1.25.50.20:FF:000002">
    <property type="entry name" value="Aminopeptidase"/>
    <property type="match status" value="1"/>
</dbReference>
<feature type="site" description="Transition state stabilizer" evidence="11">
    <location>
        <position position="370"/>
    </location>
</feature>
<name>A0A1G1Z2Y8_9BACT</name>
<keyword evidence="6 12" id="KW-0378">Hydrolase</keyword>
<dbReference type="InterPro" id="IPR001930">
    <property type="entry name" value="Peptidase_M1"/>
</dbReference>
<comment type="cofactor">
    <cofactor evidence="10 12">
        <name>Zn(2+)</name>
        <dbReference type="ChEBI" id="CHEBI:29105"/>
    </cofactor>
    <text evidence="10 12">Binds 1 zinc ion per subunit.</text>
</comment>
<protein>
    <recommendedName>
        <fullName evidence="12">Aminopeptidase</fullName>
        <ecNumber evidence="12">3.4.11.-</ecNumber>
    </recommendedName>
</protein>
<dbReference type="Gene3D" id="1.25.50.20">
    <property type="match status" value="1"/>
</dbReference>
<dbReference type="GO" id="GO:0006508">
    <property type="term" value="P:proteolysis"/>
    <property type="evidence" value="ECO:0007669"/>
    <property type="project" value="UniProtKB-KW"/>
</dbReference>
<feature type="domain" description="Aminopeptidase N-like N-terminal" evidence="15">
    <location>
        <begin position="2"/>
        <end position="177"/>
    </location>
</feature>
<dbReference type="PANTHER" id="PTHR11533:SF174">
    <property type="entry name" value="PUROMYCIN-SENSITIVE AMINOPEPTIDASE-RELATED"/>
    <property type="match status" value="1"/>
</dbReference>
<dbReference type="InterPro" id="IPR014782">
    <property type="entry name" value="Peptidase_M1_dom"/>
</dbReference>
<dbReference type="InterPro" id="IPR034016">
    <property type="entry name" value="M1_APN-typ"/>
</dbReference>
<evidence type="ECO:0000313" key="17">
    <source>
        <dbReference type="Proteomes" id="UP000178651"/>
    </source>
</evidence>
<dbReference type="GO" id="GO:0042277">
    <property type="term" value="F:peptide binding"/>
    <property type="evidence" value="ECO:0007669"/>
    <property type="project" value="TreeGrafter"/>
</dbReference>
<comment type="caution">
    <text evidence="16">The sequence shown here is derived from an EMBL/GenBank/DDBJ whole genome shotgun (WGS) entry which is preliminary data.</text>
</comment>
<dbReference type="AlphaFoldDB" id="A0A1G1Z2Y8"/>
<feature type="binding site" evidence="10">
    <location>
        <position position="288"/>
    </location>
    <ligand>
        <name>Zn(2+)</name>
        <dbReference type="ChEBI" id="CHEBI:29105"/>
        <note>catalytic</note>
    </ligand>
</feature>
<dbReference type="GO" id="GO:0005615">
    <property type="term" value="C:extracellular space"/>
    <property type="evidence" value="ECO:0007669"/>
    <property type="project" value="TreeGrafter"/>
</dbReference>
<dbReference type="InterPro" id="IPR045357">
    <property type="entry name" value="Aminopeptidase_N-like_N"/>
</dbReference>
<evidence type="ECO:0000256" key="11">
    <source>
        <dbReference type="PIRSR" id="PIRSR634016-4"/>
    </source>
</evidence>
<evidence type="ECO:0000256" key="1">
    <source>
        <dbReference type="ARBA" id="ARBA00000098"/>
    </source>
</evidence>
<dbReference type="Gene3D" id="2.60.40.1910">
    <property type="match status" value="1"/>
</dbReference>
<proteinExistence type="inferred from homology"/>
<evidence type="ECO:0000256" key="8">
    <source>
        <dbReference type="ARBA" id="ARBA00023049"/>
    </source>
</evidence>
<evidence type="ECO:0000259" key="13">
    <source>
        <dbReference type="Pfam" id="PF01433"/>
    </source>
</evidence>
<keyword evidence="3 12" id="KW-0031">Aminopeptidase</keyword>
<evidence type="ECO:0000256" key="2">
    <source>
        <dbReference type="ARBA" id="ARBA00010136"/>
    </source>
</evidence>
<dbReference type="EC" id="3.4.11.-" evidence="12"/>
<dbReference type="InterPro" id="IPR042097">
    <property type="entry name" value="Aminopeptidase_N-like_N_sf"/>
</dbReference>
<feature type="active site" description="Proton acceptor" evidence="9">
    <location>
        <position position="285"/>
    </location>
</feature>
<dbReference type="GO" id="GO:0043171">
    <property type="term" value="P:peptide catabolic process"/>
    <property type="evidence" value="ECO:0007669"/>
    <property type="project" value="TreeGrafter"/>
</dbReference>
<evidence type="ECO:0000256" key="6">
    <source>
        <dbReference type="ARBA" id="ARBA00022801"/>
    </source>
</evidence>
<dbReference type="GO" id="GO:0005737">
    <property type="term" value="C:cytoplasm"/>
    <property type="evidence" value="ECO:0007669"/>
    <property type="project" value="TreeGrafter"/>
</dbReference>
<dbReference type="GO" id="GO:0016285">
    <property type="term" value="F:alanyl aminopeptidase activity"/>
    <property type="evidence" value="ECO:0007669"/>
    <property type="project" value="UniProtKB-EC"/>
</dbReference>
<dbReference type="EMBL" id="MHIU01000008">
    <property type="protein sequence ID" value="OGY58037.1"/>
    <property type="molecule type" value="Genomic_DNA"/>
</dbReference>
<evidence type="ECO:0000256" key="4">
    <source>
        <dbReference type="ARBA" id="ARBA00022670"/>
    </source>
</evidence>
<keyword evidence="7 10" id="KW-0862">Zinc</keyword>
<dbReference type="Gene3D" id="1.10.390.10">
    <property type="entry name" value="Neutral Protease Domain 2"/>
    <property type="match status" value="1"/>
</dbReference>
<evidence type="ECO:0000256" key="5">
    <source>
        <dbReference type="ARBA" id="ARBA00022723"/>
    </source>
</evidence>
<evidence type="ECO:0000256" key="12">
    <source>
        <dbReference type="RuleBase" id="RU364040"/>
    </source>
</evidence>
<dbReference type="SUPFAM" id="SSF63737">
    <property type="entry name" value="Leukotriene A4 hydrolase N-terminal domain"/>
    <property type="match status" value="1"/>
</dbReference>
<dbReference type="Gene3D" id="2.60.40.1730">
    <property type="entry name" value="tricorn interacting facor f3 domain"/>
    <property type="match status" value="1"/>
</dbReference>
<feature type="binding site" evidence="10">
    <location>
        <position position="307"/>
    </location>
    <ligand>
        <name>Zn(2+)</name>
        <dbReference type="ChEBI" id="CHEBI:29105"/>
        <note>catalytic</note>
    </ligand>
</feature>
<comment type="catalytic activity">
    <reaction evidence="1">
        <text>Release of an N-terminal amino acid, Xaa-|-Yaa- from a peptide, amide or arylamide. Xaa is preferably Ala, but may be most amino acids including Pro (slow action). When a terminal hydrophobic residue is followed by a prolyl residue, the two may be released as an intact Xaa-Pro dipeptide.</text>
        <dbReference type="EC" id="3.4.11.2"/>
    </reaction>
</comment>
<dbReference type="InterPro" id="IPR027268">
    <property type="entry name" value="Peptidase_M4/M1_CTD_sf"/>
</dbReference>
<dbReference type="InterPro" id="IPR024571">
    <property type="entry name" value="ERAP1-like_C_dom"/>
</dbReference>
<evidence type="ECO:0000256" key="3">
    <source>
        <dbReference type="ARBA" id="ARBA00022438"/>
    </source>
</evidence>
<dbReference type="PANTHER" id="PTHR11533">
    <property type="entry name" value="PROTEASE M1 ZINC METALLOPROTEASE"/>
    <property type="match status" value="1"/>
</dbReference>
<gene>
    <name evidence="16" type="ORF">A3D47_02400</name>
</gene>
<feature type="domain" description="Peptidase M1 membrane alanine aminopeptidase" evidence="13">
    <location>
        <begin position="212"/>
        <end position="429"/>
    </location>
</feature>
<dbReference type="GO" id="GO:0008270">
    <property type="term" value="F:zinc ion binding"/>
    <property type="evidence" value="ECO:0007669"/>
    <property type="project" value="UniProtKB-UniRule"/>
</dbReference>
<organism evidence="16 17">
    <name type="scientific">Candidatus Colwellbacteria bacterium RIFCSPHIGHO2_02_FULL_43_15</name>
    <dbReference type="NCBI Taxonomy" id="1797686"/>
    <lineage>
        <taxon>Bacteria</taxon>
        <taxon>Candidatus Colwelliibacteriota</taxon>
    </lineage>
</organism>
<dbReference type="FunFam" id="2.60.40.1730:FF:000002">
    <property type="entry name" value="Aminopeptidase"/>
    <property type="match status" value="1"/>
</dbReference>
<dbReference type="CDD" id="cd09601">
    <property type="entry name" value="M1_APN-Q_like"/>
    <property type="match status" value="1"/>
</dbReference>
<evidence type="ECO:0000259" key="15">
    <source>
        <dbReference type="Pfam" id="PF17900"/>
    </source>
</evidence>
<dbReference type="PRINTS" id="PR00756">
    <property type="entry name" value="ALADIPTASE"/>
</dbReference>
<feature type="domain" description="ERAP1-like C-terminal" evidence="14">
    <location>
        <begin position="505"/>
        <end position="816"/>
    </location>
</feature>
<keyword evidence="5 10" id="KW-0479">Metal-binding</keyword>